<feature type="chain" id="PRO_5017059253" evidence="1">
    <location>
        <begin position="19"/>
        <end position="161"/>
    </location>
</feature>
<keyword evidence="1" id="KW-0732">Signal</keyword>
<evidence type="ECO:0000256" key="1">
    <source>
        <dbReference type="SAM" id="SignalP"/>
    </source>
</evidence>
<accession>A0A367KGP4</accession>
<dbReference type="EMBL" id="PJQM01001751">
    <property type="protein sequence ID" value="RCI01311.1"/>
    <property type="molecule type" value="Genomic_DNA"/>
</dbReference>
<dbReference type="AlphaFoldDB" id="A0A367KGP4"/>
<evidence type="ECO:0000313" key="3">
    <source>
        <dbReference type="Proteomes" id="UP000253551"/>
    </source>
</evidence>
<feature type="signal peptide" evidence="1">
    <location>
        <begin position="1"/>
        <end position="18"/>
    </location>
</feature>
<organism evidence="2 3">
    <name type="scientific">Rhizopus stolonifer</name>
    <name type="common">Rhizopus nigricans</name>
    <dbReference type="NCBI Taxonomy" id="4846"/>
    <lineage>
        <taxon>Eukaryota</taxon>
        <taxon>Fungi</taxon>
        <taxon>Fungi incertae sedis</taxon>
        <taxon>Mucoromycota</taxon>
        <taxon>Mucoromycotina</taxon>
        <taxon>Mucoromycetes</taxon>
        <taxon>Mucorales</taxon>
        <taxon>Mucorineae</taxon>
        <taxon>Rhizopodaceae</taxon>
        <taxon>Rhizopus</taxon>
    </lineage>
</organism>
<name>A0A367KGP4_RHIST</name>
<reference evidence="2 3" key="1">
    <citation type="journal article" date="2018" name="G3 (Bethesda)">
        <title>Phylogenetic and Phylogenomic Definition of Rhizopus Species.</title>
        <authorList>
            <person name="Gryganskyi A.P."/>
            <person name="Golan J."/>
            <person name="Dolatabadi S."/>
            <person name="Mondo S."/>
            <person name="Robb S."/>
            <person name="Idnurm A."/>
            <person name="Muszewska A."/>
            <person name="Steczkiewicz K."/>
            <person name="Masonjones S."/>
            <person name="Liao H.L."/>
            <person name="Gajdeczka M.T."/>
            <person name="Anike F."/>
            <person name="Vuek A."/>
            <person name="Anishchenko I.M."/>
            <person name="Voigt K."/>
            <person name="de Hoog G.S."/>
            <person name="Smith M.E."/>
            <person name="Heitman J."/>
            <person name="Vilgalys R."/>
            <person name="Stajich J.E."/>
        </authorList>
    </citation>
    <scope>NUCLEOTIDE SEQUENCE [LARGE SCALE GENOMIC DNA]</scope>
    <source>
        <strain evidence="2 3">LSU 92-RS-03</strain>
    </source>
</reference>
<gene>
    <name evidence="2" type="ORF">CU098_007060</name>
</gene>
<evidence type="ECO:0000313" key="2">
    <source>
        <dbReference type="EMBL" id="RCI01311.1"/>
    </source>
</evidence>
<comment type="caution">
    <text evidence="2">The sequence shown here is derived from an EMBL/GenBank/DDBJ whole genome shotgun (WGS) entry which is preliminary data.</text>
</comment>
<protein>
    <submittedName>
        <fullName evidence="2">Uncharacterized protein</fullName>
    </submittedName>
</protein>
<proteinExistence type="predicted"/>
<dbReference type="OrthoDB" id="2282137at2759"/>
<dbReference type="Proteomes" id="UP000253551">
    <property type="component" value="Unassembled WGS sequence"/>
</dbReference>
<sequence length="161" mass="17760">MIKYFTFLLFLFAGQCLGQLGTQINYPVSNDTVQPGQKVDIAYGYQNMGNGTYKVDVDLWQDSALSILAQNIAQNVSVTGGNSTGTQLAFYLNSTYGWTVPHGLNSTVYLTVTTKADLAYSSVDISMRSRGIVLHVNSGYQHMPQQFSLFAFVMIVLCFLL</sequence>
<keyword evidence="3" id="KW-1185">Reference proteome</keyword>